<sequence length="164" mass="16966">ESTGAAQGADPRAGDRPCARRCAGGRECRRPARRGGGGAGAGAFLRLPDPRRAGGGVGGRRRAPRRSGAGGERLGGRAAGAPARDGVAHGRVHPAALRDQRRGAHHRDGPDFAHGPAALHAAEPGGRLRSTAPAAGRHRHRRARAARRGVQHHHRGDHLQGGHL</sequence>
<feature type="non-terminal residue" evidence="2">
    <location>
        <position position="1"/>
    </location>
</feature>
<feature type="compositionally biased region" description="Basic and acidic residues" evidence="1">
    <location>
        <begin position="96"/>
        <end position="111"/>
    </location>
</feature>
<gene>
    <name evidence="2" type="ORF">AVDCRST_MAG68-269</name>
</gene>
<proteinExistence type="predicted"/>
<accession>A0A6J4K4Y9</accession>
<evidence type="ECO:0000256" key="1">
    <source>
        <dbReference type="SAM" id="MobiDB-lite"/>
    </source>
</evidence>
<dbReference type="AlphaFoldDB" id="A0A6J4K4Y9"/>
<evidence type="ECO:0000313" key="2">
    <source>
        <dbReference type="EMBL" id="CAA9295795.1"/>
    </source>
</evidence>
<reference evidence="2" key="1">
    <citation type="submission" date="2020-02" db="EMBL/GenBank/DDBJ databases">
        <authorList>
            <person name="Meier V. D."/>
        </authorList>
    </citation>
    <scope>NUCLEOTIDE SEQUENCE</scope>
    <source>
        <strain evidence="2">AVDCRST_MAG68</strain>
    </source>
</reference>
<name>A0A6J4K4Y9_9BACT</name>
<dbReference type="EMBL" id="CADCTW010000002">
    <property type="protein sequence ID" value="CAA9295795.1"/>
    <property type="molecule type" value="Genomic_DNA"/>
</dbReference>
<feature type="compositionally biased region" description="Basic residues" evidence="1">
    <location>
        <begin position="136"/>
        <end position="156"/>
    </location>
</feature>
<feature type="non-terminal residue" evidence="2">
    <location>
        <position position="164"/>
    </location>
</feature>
<feature type="compositionally biased region" description="Basic and acidic residues" evidence="1">
    <location>
        <begin position="12"/>
        <end position="30"/>
    </location>
</feature>
<feature type="region of interest" description="Disordered" evidence="1">
    <location>
        <begin position="1"/>
        <end position="164"/>
    </location>
</feature>
<organism evidence="2">
    <name type="scientific">uncultured Gemmatimonadota bacterium</name>
    <dbReference type="NCBI Taxonomy" id="203437"/>
    <lineage>
        <taxon>Bacteria</taxon>
        <taxon>Pseudomonadati</taxon>
        <taxon>Gemmatimonadota</taxon>
        <taxon>environmental samples</taxon>
    </lineage>
</organism>
<protein>
    <submittedName>
        <fullName evidence="2">Uncharacterized protein</fullName>
    </submittedName>
</protein>